<dbReference type="PROSITE" id="PS01124">
    <property type="entry name" value="HTH_ARAC_FAMILY_2"/>
    <property type="match status" value="1"/>
</dbReference>
<evidence type="ECO:0000313" key="5">
    <source>
        <dbReference type="EMBL" id="AZS28672.1"/>
    </source>
</evidence>
<dbReference type="PANTHER" id="PTHR43280">
    <property type="entry name" value="ARAC-FAMILY TRANSCRIPTIONAL REGULATOR"/>
    <property type="match status" value="1"/>
</dbReference>
<dbReference type="AlphaFoldDB" id="A0A3S9VQ34"/>
<dbReference type="InterPro" id="IPR009057">
    <property type="entry name" value="Homeodomain-like_sf"/>
</dbReference>
<keyword evidence="1" id="KW-0805">Transcription regulation</keyword>
<proteinExistence type="predicted"/>
<dbReference type="InterPro" id="IPR014710">
    <property type="entry name" value="RmlC-like_jellyroll"/>
</dbReference>
<dbReference type="SMART" id="SM00342">
    <property type="entry name" value="HTH_ARAC"/>
    <property type="match status" value="1"/>
</dbReference>
<dbReference type="InterPro" id="IPR003313">
    <property type="entry name" value="AraC-bd"/>
</dbReference>
<keyword evidence="6" id="KW-1185">Reference proteome</keyword>
<dbReference type="KEGG" id="buy:D8S85_03300"/>
<evidence type="ECO:0000256" key="3">
    <source>
        <dbReference type="ARBA" id="ARBA00023163"/>
    </source>
</evidence>
<dbReference type="Proteomes" id="UP000270673">
    <property type="component" value="Chromosome"/>
</dbReference>
<organism evidence="5 6">
    <name type="scientific">Butyricimonas faecalis</name>
    <dbReference type="NCBI Taxonomy" id="2093856"/>
    <lineage>
        <taxon>Bacteria</taxon>
        <taxon>Pseudomonadati</taxon>
        <taxon>Bacteroidota</taxon>
        <taxon>Bacteroidia</taxon>
        <taxon>Bacteroidales</taxon>
        <taxon>Odoribacteraceae</taxon>
        <taxon>Butyricimonas</taxon>
    </lineage>
</organism>
<evidence type="ECO:0000256" key="1">
    <source>
        <dbReference type="ARBA" id="ARBA00023015"/>
    </source>
</evidence>
<dbReference type="InterPro" id="IPR018060">
    <property type="entry name" value="HTH_AraC"/>
</dbReference>
<dbReference type="SUPFAM" id="SSF46689">
    <property type="entry name" value="Homeodomain-like"/>
    <property type="match status" value="1"/>
</dbReference>
<dbReference type="SUPFAM" id="SSF51215">
    <property type="entry name" value="Regulatory protein AraC"/>
    <property type="match status" value="1"/>
</dbReference>
<evidence type="ECO:0000256" key="2">
    <source>
        <dbReference type="ARBA" id="ARBA00023125"/>
    </source>
</evidence>
<dbReference type="Gene3D" id="2.60.120.10">
    <property type="entry name" value="Jelly Rolls"/>
    <property type="match status" value="1"/>
</dbReference>
<keyword evidence="3" id="KW-0804">Transcription</keyword>
<evidence type="ECO:0000259" key="4">
    <source>
        <dbReference type="PROSITE" id="PS01124"/>
    </source>
</evidence>
<evidence type="ECO:0000313" key="6">
    <source>
        <dbReference type="Proteomes" id="UP000270673"/>
    </source>
</evidence>
<dbReference type="GO" id="GO:0003700">
    <property type="term" value="F:DNA-binding transcription factor activity"/>
    <property type="evidence" value="ECO:0007669"/>
    <property type="project" value="InterPro"/>
</dbReference>
<reference evidence="5 6" key="1">
    <citation type="submission" date="2018-10" db="EMBL/GenBank/DDBJ databases">
        <title>Butyricimonas faecalis sp. nov., isolated from human faeces and emended description of the genus Butyricimonas.</title>
        <authorList>
            <person name="Le Roy T."/>
            <person name="Van der Smissen P."/>
            <person name="Paquot A."/>
            <person name="Delzenne N."/>
            <person name="Muccioli G."/>
            <person name="Collet J.-F."/>
            <person name="Cani P.D."/>
        </authorList>
    </citation>
    <scope>NUCLEOTIDE SEQUENCE [LARGE SCALE GENOMIC DNA]</scope>
    <source>
        <strain evidence="5 6">H184</strain>
    </source>
</reference>
<dbReference type="OrthoDB" id="2569619at2"/>
<dbReference type="PANTHER" id="PTHR43280:SF2">
    <property type="entry name" value="HTH-TYPE TRANSCRIPTIONAL REGULATOR EXSA"/>
    <property type="match status" value="1"/>
</dbReference>
<keyword evidence="2" id="KW-0238">DNA-binding</keyword>
<dbReference type="Pfam" id="PF12833">
    <property type="entry name" value="HTH_18"/>
    <property type="match status" value="1"/>
</dbReference>
<dbReference type="Gene3D" id="1.10.10.60">
    <property type="entry name" value="Homeodomain-like"/>
    <property type="match status" value="2"/>
</dbReference>
<dbReference type="GO" id="GO:0043565">
    <property type="term" value="F:sequence-specific DNA binding"/>
    <property type="evidence" value="ECO:0007669"/>
    <property type="project" value="InterPro"/>
</dbReference>
<dbReference type="InterPro" id="IPR037923">
    <property type="entry name" value="HTH-like"/>
</dbReference>
<accession>A0A3S9VQ34</accession>
<dbReference type="EMBL" id="CP032819">
    <property type="protein sequence ID" value="AZS28672.1"/>
    <property type="molecule type" value="Genomic_DNA"/>
</dbReference>
<name>A0A3S9VQ34_9BACT</name>
<protein>
    <submittedName>
        <fullName evidence="5">AraC family transcriptional regulator</fullName>
    </submittedName>
</protein>
<dbReference type="PROSITE" id="PS00041">
    <property type="entry name" value="HTH_ARAC_FAMILY_1"/>
    <property type="match status" value="1"/>
</dbReference>
<feature type="domain" description="HTH araC/xylS-type" evidence="4">
    <location>
        <begin position="170"/>
        <end position="270"/>
    </location>
</feature>
<sequence length="273" mass="32471">MKRENMFQAFELIVREYNTFPLPVHQHTFFELAYIVSGTGTFQVSLHDTPYSAGSLFLILPNTSHVFKIESYSHFVYLRFTEHYLEQYFTSDERDLIRSVQHTGSVLCDPKDRENVRDLVNVIVREYTQVRVYSNELLNYWLRSIIVLIVRNLIVSESLGVFRVEEEKIMQIIQYIQAHIREPRLLQLASLGQRFHLSETYIGRYFKRHTNENLKDYILRCRLASVEDLLLHTSMRINEIAAIMNYTDESHLIREFKKYKNMSPSDFRSGRKN</sequence>
<dbReference type="RefSeq" id="WP_106624851.1">
    <property type="nucleotide sequence ID" value="NZ_CP032819.1"/>
</dbReference>
<dbReference type="InterPro" id="IPR018062">
    <property type="entry name" value="HTH_AraC-typ_CS"/>
</dbReference>
<dbReference type="Pfam" id="PF02311">
    <property type="entry name" value="AraC_binding"/>
    <property type="match status" value="1"/>
</dbReference>
<gene>
    <name evidence="5" type="ORF">D8S85_03300</name>
</gene>